<reference evidence="1" key="2">
    <citation type="journal article" date="2023" name="Science">
        <title>Genomic signatures of disease resistance in endangered staghorn corals.</title>
        <authorList>
            <person name="Vollmer S.V."/>
            <person name="Selwyn J.D."/>
            <person name="Despard B.A."/>
            <person name="Roesel C.L."/>
        </authorList>
    </citation>
    <scope>NUCLEOTIDE SEQUENCE</scope>
    <source>
        <strain evidence="1">K2</strain>
    </source>
</reference>
<dbReference type="AlphaFoldDB" id="A0AAD9V9R5"/>
<accession>A0AAD9V9R5</accession>
<dbReference type="Proteomes" id="UP001249851">
    <property type="component" value="Unassembled WGS sequence"/>
</dbReference>
<proteinExistence type="predicted"/>
<protein>
    <submittedName>
        <fullName evidence="1">Uncharacterized protein</fullName>
    </submittedName>
</protein>
<organism evidence="1 2">
    <name type="scientific">Acropora cervicornis</name>
    <name type="common">Staghorn coral</name>
    <dbReference type="NCBI Taxonomy" id="6130"/>
    <lineage>
        <taxon>Eukaryota</taxon>
        <taxon>Metazoa</taxon>
        <taxon>Cnidaria</taxon>
        <taxon>Anthozoa</taxon>
        <taxon>Hexacorallia</taxon>
        <taxon>Scleractinia</taxon>
        <taxon>Astrocoeniina</taxon>
        <taxon>Acroporidae</taxon>
        <taxon>Acropora</taxon>
    </lineage>
</organism>
<evidence type="ECO:0000313" key="2">
    <source>
        <dbReference type="Proteomes" id="UP001249851"/>
    </source>
</evidence>
<comment type="caution">
    <text evidence="1">The sequence shown here is derived from an EMBL/GenBank/DDBJ whole genome shotgun (WGS) entry which is preliminary data.</text>
</comment>
<keyword evidence="2" id="KW-1185">Reference proteome</keyword>
<gene>
    <name evidence="1" type="ORF">P5673_010337</name>
</gene>
<sequence length="23" mass="2628">MTASSMRITLDLTQNYSNTKHNT</sequence>
<evidence type="ECO:0000313" key="1">
    <source>
        <dbReference type="EMBL" id="KAK2566015.1"/>
    </source>
</evidence>
<dbReference type="EMBL" id="JARQWQ010000018">
    <property type="protein sequence ID" value="KAK2566015.1"/>
    <property type="molecule type" value="Genomic_DNA"/>
</dbReference>
<name>A0AAD9V9R5_ACRCE</name>
<reference evidence="1" key="1">
    <citation type="journal article" date="2023" name="G3 (Bethesda)">
        <title>Whole genome assembly and annotation of the endangered Caribbean coral Acropora cervicornis.</title>
        <authorList>
            <person name="Selwyn J.D."/>
            <person name="Vollmer S.V."/>
        </authorList>
    </citation>
    <scope>NUCLEOTIDE SEQUENCE</scope>
    <source>
        <strain evidence="1">K2</strain>
    </source>
</reference>